<reference evidence="1 2" key="1">
    <citation type="journal article" date="2019" name="Genome Biol. Evol.">
        <title>Genomic Plasticity Mediated by Transposable Elements in the Plant Pathogenic Fungus Colletotrichum higginsianum.</title>
        <authorList>
            <person name="Tsushima A."/>
            <person name="Gan P."/>
            <person name="Kumakura N."/>
            <person name="Narusaka M."/>
            <person name="Takano Y."/>
            <person name="Narusaka Y."/>
            <person name="Shirasu K."/>
        </authorList>
    </citation>
    <scope>NUCLEOTIDE SEQUENCE [LARGE SCALE GENOMIC DNA]</scope>
    <source>
        <strain evidence="1 2">MAFF305635-RFP</strain>
    </source>
</reference>
<dbReference type="PANTHER" id="PTHR31904">
    <property type="entry name" value="BYPASS OF STOP CODON PROTEIN 5-RELATED"/>
    <property type="match status" value="1"/>
</dbReference>
<dbReference type="InterPro" id="IPR039634">
    <property type="entry name" value="Bul1-like"/>
</dbReference>
<comment type="caution">
    <text evidence="1">The sequence shown here is derived from an EMBL/GenBank/DDBJ whole genome shotgun (WGS) entry which is preliminary data.</text>
</comment>
<protein>
    <recommendedName>
        <fullName evidence="3">Arrestin</fullName>
    </recommendedName>
</protein>
<dbReference type="PANTHER" id="PTHR31904:SF1">
    <property type="entry name" value="BYPASS OF STOP CODON PROTEIN 5-RELATED"/>
    <property type="match status" value="1"/>
</dbReference>
<proteinExistence type="predicted"/>
<sequence length="432" mass="47767">MKTMGEARSAAAKLIGMPTKEDMTILIDHHYTSKVYTCGSTVSGILKIVPRCDVRFDLVRINLLGSAGIHREHIYVTTHRTHLFLRLDMPVPESTYPTPRVYRAGTTYTIPFKFTVPHNLPENSCRHPVESDSIRSRHLHLPSSLRGWDKDDLSPEMTIVKYFVRARALELIGGEGKRIPVVKMEAEHALKLLTASPEDPPMIIARHNAHFALEEARTLRGNILSGSSGRITARSSQPEAIRLNADGHGARGSSVHIEFIFKPSTAEALPPEVTVNSAKIMAHTWGSPQPIRDLPEMGSGVEPFVLSTRVVMNSVSTASWTTHVDPADRETAGKSHRHDSPVTHKTSMKISFRLPTLTHVFPPTFYSCLLSRTYCLTIGLSAGGRRLRLILPVQVAMEPQAEHTETSPDDELPTWQEACGSIARGCYADAVV</sequence>
<gene>
    <name evidence="1" type="ORF">CH35J_007849</name>
</gene>
<dbReference type="OrthoDB" id="2283785at2759"/>
<evidence type="ECO:0008006" key="3">
    <source>
        <dbReference type="Google" id="ProtNLM"/>
    </source>
</evidence>
<evidence type="ECO:0000313" key="2">
    <source>
        <dbReference type="Proteomes" id="UP000305883"/>
    </source>
</evidence>
<evidence type="ECO:0000313" key="1">
    <source>
        <dbReference type="EMBL" id="TIC95922.1"/>
    </source>
</evidence>
<dbReference type="Proteomes" id="UP000305883">
    <property type="component" value="Unassembled WGS sequence"/>
</dbReference>
<organism evidence="1 2">
    <name type="scientific">Colletotrichum higginsianum</name>
    <dbReference type="NCBI Taxonomy" id="80884"/>
    <lineage>
        <taxon>Eukaryota</taxon>
        <taxon>Fungi</taxon>
        <taxon>Dikarya</taxon>
        <taxon>Ascomycota</taxon>
        <taxon>Pezizomycotina</taxon>
        <taxon>Sordariomycetes</taxon>
        <taxon>Hypocreomycetidae</taxon>
        <taxon>Glomerellales</taxon>
        <taxon>Glomerellaceae</taxon>
        <taxon>Colletotrichum</taxon>
        <taxon>Colletotrichum destructivum species complex</taxon>
    </lineage>
</organism>
<dbReference type="InterPro" id="IPR014752">
    <property type="entry name" value="Arrestin-like_C"/>
</dbReference>
<dbReference type="EMBL" id="MWPZ01000006">
    <property type="protein sequence ID" value="TIC95922.1"/>
    <property type="molecule type" value="Genomic_DNA"/>
</dbReference>
<name>A0A4T0VTS6_9PEZI</name>
<dbReference type="Gene3D" id="2.60.40.640">
    <property type="match status" value="1"/>
</dbReference>
<dbReference type="AlphaFoldDB" id="A0A4T0VTS6"/>
<accession>A0A4T0VTS6</accession>